<evidence type="ECO:0000256" key="1">
    <source>
        <dbReference type="SAM" id="SignalP"/>
    </source>
</evidence>
<feature type="signal peptide" evidence="1">
    <location>
        <begin position="1"/>
        <end position="28"/>
    </location>
</feature>
<proteinExistence type="predicted"/>
<dbReference type="Proteomes" id="UP000503540">
    <property type="component" value="Chromosome"/>
</dbReference>
<evidence type="ECO:0000313" key="3">
    <source>
        <dbReference type="Proteomes" id="UP000503540"/>
    </source>
</evidence>
<protein>
    <recommendedName>
        <fullName evidence="4">Secreted protein</fullName>
    </recommendedName>
</protein>
<reference evidence="2 3" key="1">
    <citation type="journal article" date="2019" name="ACS Chem. Biol.">
        <title>Identification and Mobilization of a Cryptic Antibiotic Biosynthesis Gene Locus from a Human-Pathogenic Nocardia Isolate.</title>
        <authorList>
            <person name="Herisse M."/>
            <person name="Ishida K."/>
            <person name="Porter J.L."/>
            <person name="Howden B."/>
            <person name="Hertweck C."/>
            <person name="Stinear T.P."/>
            <person name="Pidot S.J."/>
        </authorList>
    </citation>
    <scope>NUCLEOTIDE SEQUENCE [LARGE SCALE GENOMIC DNA]</scope>
    <source>
        <strain evidence="2 3">AUSMDU00012717</strain>
    </source>
</reference>
<evidence type="ECO:0000313" key="2">
    <source>
        <dbReference type="EMBL" id="QIS08744.1"/>
    </source>
</evidence>
<dbReference type="AlphaFoldDB" id="A0A6G9Y6H4"/>
<organism evidence="2 3">
    <name type="scientific">Nocardia arthritidis</name>
    <dbReference type="NCBI Taxonomy" id="228602"/>
    <lineage>
        <taxon>Bacteria</taxon>
        <taxon>Bacillati</taxon>
        <taxon>Actinomycetota</taxon>
        <taxon>Actinomycetes</taxon>
        <taxon>Mycobacteriales</taxon>
        <taxon>Nocardiaceae</taxon>
        <taxon>Nocardia</taxon>
    </lineage>
</organism>
<dbReference type="RefSeq" id="WP_167471942.1">
    <property type="nucleotide sequence ID" value="NZ_CP046172.1"/>
</dbReference>
<gene>
    <name evidence="2" type="ORF">F5544_04150</name>
</gene>
<dbReference type="EMBL" id="CP046172">
    <property type="protein sequence ID" value="QIS08744.1"/>
    <property type="molecule type" value="Genomic_DNA"/>
</dbReference>
<sequence>MSTTTRACARVLTIVAAAPIAFTVATQAADAAPDTVYFSYGPEVNCAITGDGTVGCDVTPSRYPSVPVGNTYLPLPFIPVAQVVIDQPWLPAHPGEAPGAFTLPGGNPAMSDVKTGEGYASIRVDHAGATCVSTGGHYSGPGLSCSSKGHSFSLYSDHQGVRGGIIMQ</sequence>
<keyword evidence="3" id="KW-1185">Reference proteome</keyword>
<accession>A0A6G9Y6H4</accession>
<evidence type="ECO:0008006" key="4">
    <source>
        <dbReference type="Google" id="ProtNLM"/>
    </source>
</evidence>
<name>A0A6G9Y6H4_9NOCA</name>
<dbReference type="KEGG" id="nah:F5544_04150"/>
<feature type="chain" id="PRO_5039553226" description="Secreted protein" evidence="1">
    <location>
        <begin position="29"/>
        <end position="168"/>
    </location>
</feature>
<keyword evidence="1" id="KW-0732">Signal</keyword>